<evidence type="ECO:0000313" key="3">
    <source>
        <dbReference type="Proteomes" id="UP001610334"/>
    </source>
</evidence>
<evidence type="ECO:0000256" key="1">
    <source>
        <dbReference type="SAM" id="MobiDB-lite"/>
    </source>
</evidence>
<comment type="caution">
    <text evidence="2">The sequence shown here is derived from an EMBL/GenBank/DDBJ whole genome shotgun (WGS) entry which is preliminary data.</text>
</comment>
<feature type="compositionally biased region" description="Basic and acidic residues" evidence="1">
    <location>
        <begin position="66"/>
        <end position="79"/>
    </location>
</feature>
<name>A0ABR4GW99_9EURO</name>
<sequence>MTDRIGLSNNAQRLYDLRRELRHHKDLLEDVLNFIRHEDRKVVIQAIAAIRSSDSTELSIVSPSSERLEHTDQNRKTET</sequence>
<evidence type="ECO:0000313" key="2">
    <source>
        <dbReference type="EMBL" id="KAL2803301.1"/>
    </source>
</evidence>
<gene>
    <name evidence="2" type="ORF">BJX63DRAFT_76479</name>
</gene>
<keyword evidence="3" id="KW-1185">Reference proteome</keyword>
<dbReference type="Proteomes" id="UP001610334">
    <property type="component" value="Unassembled WGS sequence"/>
</dbReference>
<reference evidence="2 3" key="1">
    <citation type="submission" date="2024-07" db="EMBL/GenBank/DDBJ databases">
        <title>Section-level genome sequencing and comparative genomics of Aspergillus sections Usti and Cavernicolus.</title>
        <authorList>
            <consortium name="Lawrence Berkeley National Laboratory"/>
            <person name="Nybo J.L."/>
            <person name="Vesth T.C."/>
            <person name="Theobald S."/>
            <person name="Frisvad J.C."/>
            <person name="Larsen T.O."/>
            <person name="Kjaerboelling I."/>
            <person name="Rothschild-Mancinelli K."/>
            <person name="Lyhne E.K."/>
            <person name="Kogle M.E."/>
            <person name="Barry K."/>
            <person name="Clum A."/>
            <person name="Na H."/>
            <person name="Ledsgaard L."/>
            <person name="Lin J."/>
            <person name="Lipzen A."/>
            <person name="Kuo A."/>
            <person name="Riley R."/>
            <person name="Mondo S."/>
            <person name="Labutti K."/>
            <person name="Haridas S."/>
            <person name="Pangalinan J."/>
            <person name="Salamov A.A."/>
            <person name="Simmons B.A."/>
            <person name="Magnuson J.K."/>
            <person name="Chen J."/>
            <person name="Drula E."/>
            <person name="Henrissat B."/>
            <person name="Wiebenga A."/>
            <person name="Lubbers R.J."/>
            <person name="Gomes A.C."/>
            <person name="Makela M.R."/>
            <person name="Stajich J."/>
            <person name="Grigoriev I.V."/>
            <person name="Mortensen U.H."/>
            <person name="De Vries R.P."/>
            <person name="Baker S.E."/>
            <person name="Andersen M.R."/>
        </authorList>
    </citation>
    <scope>NUCLEOTIDE SEQUENCE [LARGE SCALE GENOMIC DNA]</scope>
    <source>
        <strain evidence="2 3">CBS 588.65</strain>
    </source>
</reference>
<proteinExistence type="predicted"/>
<protein>
    <submittedName>
        <fullName evidence="2">Uncharacterized protein</fullName>
    </submittedName>
</protein>
<accession>A0ABR4GW99</accession>
<organism evidence="2 3">
    <name type="scientific">Aspergillus granulosus</name>
    <dbReference type="NCBI Taxonomy" id="176169"/>
    <lineage>
        <taxon>Eukaryota</taxon>
        <taxon>Fungi</taxon>
        <taxon>Dikarya</taxon>
        <taxon>Ascomycota</taxon>
        <taxon>Pezizomycotina</taxon>
        <taxon>Eurotiomycetes</taxon>
        <taxon>Eurotiomycetidae</taxon>
        <taxon>Eurotiales</taxon>
        <taxon>Aspergillaceae</taxon>
        <taxon>Aspergillus</taxon>
        <taxon>Aspergillus subgen. Nidulantes</taxon>
    </lineage>
</organism>
<dbReference type="EMBL" id="JBFXLT010000143">
    <property type="protein sequence ID" value="KAL2803301.1"/>
    <property type="molecule type" value="Genomic_DNA"/>
</dbReference>
<feature type="region of interest" description="Disordered" evidence="1">
    <location>
        <begin position="58"/>
        <end position="79"/>
    </location>
</feature>